<dbReference type="OrthoDB" id="194358at2759"/>
<dbReference type="AlphaFoldDB" id="A0A4Z1T2V0"/>
<dbReference type="InterPro" id="IPR036770">
    <property type="entry name" value="Ankyrin_rpt-contain_sf"/>
</dbReference>
<keyword evidence="3" id="KW-1185">Reference proteome</keyword>
<dbReference type="Gene3D" id="1.25.40.20">
    <property type="entry name" value="Ankyrin repeat-containing domain"/>
    <property type="match status" value="3"/>
</dbReference>
<dbReference type="VEuPathDB" id="GiardiaDB:GMRT_22962"/>
<dbReference type="SUPFAM" id="SSF48403">
    <property type="entry name" value="Ankyrin repeat"/>
    <property type="match status" value="2"/>
</dbReference>
<dbReference type="InterPro" id="IPR002110">
    <property type="entry name" value="Ankyrin_rpt"/>
</dbReference>
<feature type="repeat" description="ANK" evidence="1">
    <location>
        <begin position="441"/>
        <end position="473"/>
    </location>
</feature>
<protein>
    <submittedName>
        <fullName evidence="2">Ankyrin repeat protein 1</fullName>
    </submittedName>
</protein>
<dbReference type="Proteomes" id="UP000315496">
    <property type="component" value="Chromosome 3"/>
</dbReference>
<dbReference type="PROSITE" id="PS50088">
    <property type="entry name" value="ANK_REPEAT"/>
    <property type="match status" value="2"/>
</dbReference>
<dbReference type="PANTHER" id="PTHR24120:SF4">
    <property type="entry name" value="GH07239P"/>
    <property type="match status" value="1"/>
</dbReference>
<dbReference type="SMART" id="SM00248">
    <property type="entry name" value="ANK"/>
    <property type="match status" value="8"/>
</dbReference>
<evidence type="ECO:0000313" key="2">
    <source>
        <dbReference type="EMBL" id="TNJ27387.1"/>
    </source>
</evidence>
<accession>A0A4Z1T2V0</accession>
<dbReference type="EMBL" id="VDLU01000003">
    <property type="protein sequence ID" value="TNJ27387.1"/>
    <property type="molecule type" value="Genomic_DNA"/>
</dbReference>
<evidence type="ECO:0000313" key="3">
    <source>
        <dbReference type="Proteomes" id="UP000315496"/>
    </source>
</evidence>
<dbReference type="PANTHER" id="PTHR24120">
    <property type="entry name" value="GH07239P"/>
    <property type="match status" value="1"/>
</dbReference>
<proteinExistence type="predicted"/>
<evidence type="ECO:0000256" key="1">
    <source>
        <dbReference type="PROSITE-ProRule" id="PRU00023"/>
    </source>
</evidence>
<keyword evidence="1" id="KW-0040">ANK repeat</keyword>
<dbReference type="Pfam" id="PF12796">
    <property type="entry name" value="Ank_2"/>
    <property type="match status" value="2"/>
</dbReference>
<sequence>MPITSKSDWFSAIALGDAVSVSLASQAFARSVDRDGSTGLMKAAANNQAHICQILAPVEKGLFNASGENALLIAMRAKALTAVAVLAQFEAFYRLRDDATPLHFAVQHHLIDSIPYISALLRDKTDRRGMTALDLAGELGDLGSATTILKYGGEWTPVQLEKAAAHAASAGFHTLANTIRNHRTELQAAVSALNTAAQMQAATNSMVAQLAVGNIAAQTQAAATTAALAASTLTPVYAGLGATDGALLSSRIAGEMAVAGVSPTLNALTASQLGYGGSAATAAQLATTAAAVQHLTASKTMAQAQAQAALTADTITRSTIQAAALQNAALNPFNPMAQTAAALTASQLSLANPLIFPQTYLSSVVAAQAAAQGAALAESARLAGQLQQTATKARAVAELRDTLENIGDTMPTGGDIHLSTTGSKANEENYVFNPDTKRYPNGDTELIVAAKNNDINAVRVLIGQATQVNNRGKTALICATERNHFGCVRELAPRESGMTDYDGMSALMYAASYGLREIVALLIPSEKRLSRPRDGGTALMAAASNGHYECVSQLLEHEQRMQAYDGSTALILAVKFNRRNVAQKLFSAELDISDSFGKTPEDWAAELNRRTILEDIKAYKDTHGIM</sequence>
<reference evidence="2 3" key="1">
    <citation type="submission" date="2019-05" db="EMBL/GenBank/DDBJ databases">
        <title>The compact genome of Giardia muris reveals important steps in the evolution of intestinal protozoan parasites.</title>
        <authorList>
            <person name="Xu F."/>
            <person name="Jimenez-Gonzalez A."/>
            <person name="Einarsson E."/>
            <person name="Astvaldsson A."/>
            <person name="Peirasmaki D."/>
            <person name="Eckmann L."/>
            <person name="Andersson J.O."/>
            <person name="Svard S.G."/>
            <person name="Jerlstrom-Hultqvist J."/>
        </authorList>
    </citation>
    <scope>NUCLEOTIDE SEQUENCE [LARGE SCALE GENOMIC DNA]</scope>
    <source>
        <strain evidence="2 3">Roberts-Thomson</strain>
    </source>
</reference>
<name>A0A4Z1T2V0_GIAMU</name>
<organism evidence="2 3">
    <name type="scientific">Giardia muris</name>
    <dbReference type="NCBI Taxonomy" id="5742"/>
    <lineage>
        <taxon>Eukaryota</taxon>
        <taxon>Metamonada</taxon>
        <taxon>Diplomonadida</taxon>
        <taxon>Hexamitidae</taxon>
        <taxon>Giardiinae</taxon>
        <taxon>Giardia</taxon>
    </lineage>
</organism>
<gene>
    <name evidence="2" type="ORF">GMRT_22962</name>
</gene>
<comment type="caution">
    <text evidence="2">The sequence shown here is derived from an EMBL/GenBank/DDBJ whole genome shotgun (WGS) entry which is preliminary data.</text>
</comment>
<feature type="repeat" description="ANK" evidence="1">
    <location>
        <begin position="534"/>
        <end position="566"/>
    </location>
</feature>